<dbReference type="GO" id="GO:0030552">
    <property type="term" value="F:cAMP binding"/>
    <property type="evidence" value="ECO:0007669"/>
    <property type="project" value="UniProtKB-KW"/>
</dbReference>
<dbReference type="InterPro" id="IPR018488">
    <property type="entry name" value="cNMP-bd_CS"/>
</dbReference>
<protein>
    <recommendedName>
        <fullName evidence="4">Cyclic nucleotide-binding domain-containing protein</fullName>
    </recommendedName>
</protein>
<proteinExistence type="inferred from homology"/>
<dbReference type="Proteomes" id="UP000617340">
    <property type="component" value="Unassembled WGS sequence"/>
</dbReference>
<dbReference type="CDD" id="cd00038">
    <property type="entry name" value="CAP_ED"/>
    <property type="match status" value="2"/>
</dbReference>
<dbReference type="SMART" id="SM00100">
    <property type="entry name" value="cNMP"/>
    <property type="match status" value="2"/>
</dbReference>
<keyword evidence="6" id="KW-1185">Reference proteome</keyword>
<dbReference type="FunFam" id="2.60.120.10:FF:000108">
    <property type="entry name" value="cAMP-dependent protein kinase type II regulatory subunit"/>
    <property type="match status" value="1"/>
</dbReference>
<name>A0A834JV03_VESGE</name>
<dbReference type="PROSITE" id="PS00888">
    <property type="entry name" value="CNMP_BINDING_1"/>
    <property type="match status" value="2"/>
</dbReference>
<comment type="caution">
    <text evidence="5">The sequence shown here is derived from an EMBL/GenBank/DDBJ whole genome shotgun (WGS) entry which is preliminary data.</text>
</comment>
<dbReference type="GO" id="GO:0034236">
    <property type="term" value="F:protein kinase A catalytic subunit binding"/>
    <property type="evidence" value="ECO:0007669"/>
    <property type="project" value="TreeGrafter"/>
</dbReference>
<evidence type="ECO:0000313" key="5">
    <source>
        <dbReference type="EMBL" id="KAF7395154.1"/>
    </source>
</evidence>
<dbReference type="PROSITE" id="PS50042">
    <property type="entry name" value="CNMP_BINDING_3"/>
    <property type="match status" value="2"/>
</dbReference>
<evidence type="ECO:0000256" key="3">
    <source>
        <dbReference type="ARBA" id="ARBA00023149"/>
    </source>
</evidence>
<dbReference type="EMBL" id="JACSDZ010000009">
    <property type="protein sequence ID" value="KAF7395154.1"/>
    <property type="molecule type" value="Genomic_DNA"/>
</dbReference>
<dbReference type="AlphaFoldDB" id="A0A834JV03"/>
<dbReference type="Pfam" id="PF19418">
    <property type="entry name" value="DEPDC5_CTD"/>
    <property type="match status" value="1"/>
</dbReference>
<sequence>MRIIGIICLQEQMADVLDAMFEKTVQPGEFIIRQGDDGDNFYVIERGKFEVYVKDANGIENNIHTYDNRGAFGELALLYNMPRAASVKAVTPGTLWAMDRQTFRRILLKSAYKKRKMYEDLINKVPMLKSLEPYERMNLADALVPKQYLDGEQIIKQGDTADGMYFVEDGVVRITILGENNREIEINRVPAGGYLGELALVTHKPRAASAYAVGDVKLALSSPISIPNYDTVDESNVPLFLRDDLDLTNFLEEKELNGPPYKHTHLDIDINNKSDRIEWGHLRYQSVYMIDHSYELVVQWVASSGSIVADLIFIWQRKAQMCGIQMVPIPSDLLALPFTLKSDPLRGPIFIPLDTECLMGNKKYLFEEFREDTYAQRLFLFQEAILRRFGFIPCLIENSEDDHQYVHVTGNAFILVPSTKSIRPRQRTGTNIVRRSTGQKRYPVHPEQPSPHEAYITRHVSGKSKDDYNVDRRMGFLWSWNHMISRKWKSLSTSAGDELFQKKIIQDFKHFCSNGDNRLKKFWDSCWELKEKSCTRLKQ</sequence>
<dbReference type="GO" id="GO:0004862">
    <property type="term" value="F:cAMP-dependent protein kinase inhibitor activity"/>
    <property type="evidence" value="ECO:0007669"/>
    <property type="project" value="TreeGrafter"/>
</dbReference>
<dbReference type="Pfam" id="PF00027">
    <property type="entry name" value="cNMP_binding"/>
    <property type="match status" value="2"/>
</dbReference>
<evidence type="ECO:0000256" key="2">
    <source>
        <dbReference type="ARBA" id="ARBA00022566"/>
    </source>
</evidence>
<comment type="similarity">
    <text evidence="1">Belongs to the cAMP-dependent kinase regulatory chain family.</text>
</comment>
<gene>
    <name evidence="5" type="ORF">HZH68_009204</name>
</gene>
<dbReference type="InterPro" id="IPR000595">
    <property type="entry name" value="cNMP-bd_dom"/>
</dbReference>
<dbReference type="GO" id="GO:0005952">
    <property type="term" value="C:cAMP-dependent protein kinase complex"/>
    <property type="evidence" value="ECO:0007669"/>
    <property type="project" value="InterPro"/>
</dbReference>
<dbReference type="GO" id="GO:0005829">
    <property type="term" value="C:cytosol"/>
    <property type="evidence" value="ECO:0007669"/>
    <property type="project" value="TreeGrafter"/>
</dbReference>
<feature type="domain" description="Cyclic nucleotide-binding" evidence="4">
    <location>
        <begin position="127"/>
        <end position="218"/>
    </location>
</feature>
<organism evidence="5 6">
    <name type="scientific">Vespula germanica</name>
    <name type="common">German yellow jacket</name>
    <name type="synonym">Paravespula germanica</name>
    <dbReference type="NCBI Taxonomy" id="30212"/>
    <lineage>
        <taxon>Eukaryota</taxon>
        <taxon>Metazoa</taxon>
        <taxon>Ecdysozoa</taxon>
        <taxon>Arthropoda</taxon>
        <taxon>Hexapoda</taxon>
        <taxon>Insecta</taxon>
        <taxon>Pterygota</taxon>
        <taxon>Neoptera</taxon>
        <taxon>Endopterygota</taxon>
        <taxon>Hymenoptera</taxon>
        <taxon>Apocrita</taxon>
        <taxon>Aculeata</taxon>
        <taxon>Vespoidea</taxon>
        <taxon>Vespidae</taxon>
        <taxon>Vespinae</taxon>
        <taxon>Vespula</taxon>
    </lineage>
</organism>
<dbReference type="InterPro" id="IPR045838">
    <property type="entry name" value="DEPDC5_CTD"/>
</dbReference>
<dbReference type="InterPro" id="IPR018490">
    <property type="entry name" value="cNMP-bd_dom_sf"/>
</dbReference>
<dbReference type="PANTHER" id="PTHR11635:SF152">
    <property type="entry name" value="CAMP-DEPENDENT PROTEIN KINASE TYPE I REGULATORY SUBUNIT-RELATED"/>
    <property type="match status" value="1"/>
</dbReference>
<evidence type="ECO:0000313" key="6">
    <source>
        <dbReference type="Proteomes" id="UP000617340"/>
    </source>
</evidence>
<keyword evidence="2" id="KW-0116">cAMP-binding</keyword>
<dbReference type="PANTHER" id="PTHR11635">
    <property type="entry name" value="CAMP-DEPENDENT PROTEIN KINASE REGULATORY CHAIN"/>
    <property type="match status" value="1"/>
</dbReference>
<evidence type="ECO:0000256" key="1">
    <source>
        <dbReference type="ARBA" id="ARBA00005753"/>
    </source>
</evidence>
<feature type="domain" description="Cyclic nucleotide-binding" evidence="4">
    <location>
        <begin position="10"/>
        <end position="124"/>
    </location>
</feature>
<dbReference type="InterPro" id="IPR014710">
    <property type="entry name" value="RmlC-like_jellyroll"/>
</dbReference>
<reference evidence="5" key="1">
    <citation type="journal article" date="2020" name="G3 (Bethesda)">
        <title>High-Quality Assemblies for Three Invasive Social Wasps from the &lt;i&gt;Vespula&lt;/i&gt; Genus.</title>
        <authorList>
            <person name="Harrop T.W.R."/>
            <person name="Guhlin J."/>
            <person name="McLaughlin G.M."/>
            <person name="Permina E."/>
            <person name="Stockwell P."/>
            <person name="Gilligan J."/>
            <person name="Le Lec M.F."/>
            <person name="Gruber M.A.M."/>
            <person name="Quinn O."/>
            <person name="Lovegrove M."/>
            <person name="Duncan E.J."/>
            <person name="Remnant E.J."/>
            <person name="Van Eeckhoven J."/>
            <person name="Graham B."/>
            <person name="Knapp R.A."/>
            <person name="Langford K.W."/>
            <person name="Kronenberg Z."/>
            <person name="Press M.O."/>
            <person name="Eacker S.M."/>
            <person name="Wilson-Rankin E.E."/>
            <person name="Purcell J."/>
            <person name="Lester P.J."/>
            <person name="Dearden P.K."/>
        </authorList>
    </citation>
    <scope>NUCLEOTIDE SEQUENCE</scope>
    <source>
        <strain evidence="5">Linc-1</strain>
    </source>
</reference>
<keyword evidence="2" id="KW-0547">Nucleotide-binding</keyword>
<dbReference type="PRINTS" id="PR00103">
    <property type="entry name" value="CAMPKINASE"/>
</dbReference>
<dbReference type="Gene3D" id="2.60.120.10">
    <property type="entry name" value="Jelly Rolls"/>
    <property type="match status" value="2"/>
</dbReference>
<evidence type="ECO:0000259" key="4">
    <source>
        <dbReference type="PROSITE" id="PS50042"/>
    </source>
</evidence>
<keyword evidence="3" id="KW-0114">cAMP</keyword>
<dbReference type="InterPro" id="IPR050503">
    <property type="entry name" value="cAMP-dep_PK_reg_su-like"/>
</dbReference>
<dbReference type="PROSITE" id="PS00889">
    <property type="entry name" value="CNMP_BINDING_2"/>
    <property type="match status" value="2"/>
</dbReference>
<dbReference type="SUPFAM" id="SSF51206">
    <property type="entry name" value="cAMP-binding domain-like"/>
    <property type="match status" value="2"/>
</dbReference>
<accession>A0A834JV03</accession>